<organism evidence="1">
    <name type="scientific">Herelleviridae sp. ct7M529</name>
    <dbReference type="NCBI Taxonomy" id="2826787"/>
    <lineage>
        <taxon>Viruses</taxon>
        <taxon>Duplodnaviria</taxon>
        <taxon>Heunggongvirae</taxon>
        <taxon>Uroviricota</taxon>
        <taxon>Caudoviricetes</taxon>
        <taxon>Herelleviridae</taxon>
    </lineage>
</organism>
<proteinExistence type="predicted"/>
<evidence type="ECO:0000313" key="1">
    <source>
        <dbReference type="EMBL" id="DAD74199.1"/>
    </source>
</evidence>
<sequence>MEIREFKHQPITRRPNKLNIPVTLFNVDDDGMEQFNEVYRWIMQKYHGCKRIVRTKSGGISTSKGNFKIPMWDIRCSKSSGVELTLISYEGMYRFQFRVDFKKDNKFAVSGREAFTAIKKALDKEGIDLNNYSIENGDEVKKEIESYMIDYYGEVGKVWEHAYHADANSSFWSQLCIAHPEFKPAIEPIYLNRKVKPENKGVLTNSIGFFQSVDSCGARWANLSKDAINGNNAFVRDLRTKLLKAGYLPIATNTDGIWYIDRKGIGPYHDDNEGTGLGQWKNDHLDCTIRFKSKGAYEFMENGEYHPVIRGRTMYDRIKPREEWEWGDIFREDAEEVIKYQFIEGRGIRRYE</sequence>
<dbReference type="EMBL" id="BK014754">
    <property type="protein sequence ID" value="DAD74199.1"/>
    <property type="molecule type" value="Genomic_DNA"/>
</dbReference>
<protein>
    <submittedName>
        <fullName evidence="1">Uncharacterized protein</fullName>
    </submittedName>
</protein>
<reference evidence="1" key="1">
    <citation type="journal article" date="2021" name="Proc. Natl. Acad. Sci. U.S.A.">
        <title>A Catalog of Tens of Thousands of Viruses from Human Metagenomes Reveals Hidden Associations with Chronic Diseases.</title>
        <authorList>
            <person name="Tisza M.J."/>
            <person name="Buck C.B."/>
        </authorList>
    </citation>
    <scope>NUCLEOTIDE SEQUENCE</scope>
    <source>
        <strain evidence="1">Ct7M529</strain>
    </source>
</reference>
<name>A0A8S5LWG5_9CAUD</name>
<accession>A0A8S5LWG5</accession>